<sequence length="160" mass="17931">MTAAWKSLPEDPPSPLRNVTESDLDTIALLDHAIFTRDSYSYTVLRQFYDLYAKHFLVLDDDRGNIQGYVLVGTNRDGESWVLGLGITEDQRGRGLGRRLMSDVLSRLSTDGVREVSLSVAPGNVAAIDLYKSLDFTTDGELRENYFGPGGDRYIMVRHL</sequence>
<dbReference type="PROSITE" id="PS51186">
    <property type="entry name" value="GNAT"/>
    <property type="match status" value="1"/>
</dbReference>
<dbReference type="InterPro" id="IPR000182">
    <property type="entry name" value="GNAT_dom"/>
</dbReference>
<evidence type="ECO:0000259" key="3">
    <source>
        <dbReference type="PROSITE" id="PS51186"/>
    </source>
</evidence>
<keyword evidence="2" id="KW-0012">Acyltransferase</keyword>
<dbReference type="GO" id="GO:0016747">
    <property type="term" value="F:acyltransferase activity, transferring groups other than amino-acyl groups"/>
    <property type="evidence" value="ECO:0007669"/>
    <property type="project" value="InterPro"/>
</dbReference>
<reference evidence="4" key="1">
    <citation type="submission" date="2020-01" db="EMBL/GenBank/DDBJ databases">
        <title>Insect and environment-associated Actinomycetes.</title>
        <authorList>
            <person name="Currrie C."/>
            <person name="Chevrette M."/>
            <person name="Carlson C."/>
            <person name="Stubbendieck R."/>
            <person name="Wendt-Pienkowski E."/>
        </authorList>
    </citation>
    <scope>NUCLEOTIDE SEQUENCE</scope>
    <source>
        <strain evidence="4">SID12501</strain>
    </source>
</reference>
<evidence type="ECO:0000313" key="4">
    <source>
        <dbReference type="EMBL" id="NEC90344.1"/>
    </source>
</evidence>
<proteinExistence type="predicted"/>
<dbReference type="RefSeq" id="WP_164320120.1">
    <property type="nucleotide sequence ID" value="NZ_JAAGLU010000031.1"/>
</dbReference>
<dbReference type="PANTHER" id="PTHR43420:SF12">
    <property type="entry name" value="N-ACETYLTRANSFERASE DOMAIN-CONTAINING PROTEIN"/>
    <property type="match status" value="1"/>
</dbReference>
<dbReference type="InterPro" id="IPR016181">
    <property type="entry name" value="Acyl_CoA_acyltransferase"/>
</dbReference>
<gene>
    <name evidence="4" type="ORF">G3I71_32110</name>
</gene>
<protein>
    <submittedName>
        <fullName evidence="4">GNAT family N-acetyltransferase</fullName>
    </submittedName>
</protein>
<dbReference type="InterPro" id="IPR050680">
    <property type="entry name" value="YpeA/RimI_acetyltransf"/>
</dbReference>
<name>A0A6B3C1H4_9ACTN</name>
<keyword evidence="1 4" id="KW-0808">Transferase</keyword>
<dbReference type="CDD" id="cd04301">
    <property type="entry name" value="NAT_SF"/>
    <property type="match status" value="1"/>
</dbReference>
<evidence type="ECO:0000256" key="1">
    <source>
        <dbReference type="ARBA" id="ARBA00022679"/>
    </source>
</evidence>
<comment type="caution">
    <text evidence="4">The sequence shown here is derived from an EMBL/GenBank/DDBJ whole genome shotgun (WGS) entry which is preliminary data.</text>
</comment>
<dbReference type="Pfam" id="PF00583">
    <property type="entry name" value="Acetyltransf_1"/>
    <property type="match status" value="1"/>
</dbReference>
<dbReference type="Gene3D" id="3.40.630.30">
    <property type="match status" value="1"/>
</dbReference>
<dbReference type="AlphaFoldDB" id="A0A6B3C1H4"/>
<accession>A0A6B3C1H4</accession>
<dbReference type="PANTHER" id="PTHR43420">
    <property type="entry name" value="ACETYLTRANSFERASE"/>
    <property type="match status" value="1"/>
</dbReference>
<organism evidence="4">
    <name type="scientific">Streptomyces sp. SID12501</name>
    <dbReference type="NCBI Taxonomy" id="2706042"/>
    <lineage>
        <taxon>Bacteria</taxon>
        <taxon>Bacillati</taxon>
        <taxon>Actinomycetota</taxon>
        <taxon>Actinomycetes</taxon>
        <taxon>Kitasatosporales</taxon>
        <taxon>Streptomycetaceae</taxon>
        <taxon>Streptomyces</taxon>
    </lineage>
</organism>
<feature type="domain" description="N-acetyltransferase" evidence="3">
    <location>
        <begin position="14"/>
        <end position="160"/>
    </location>
</feature>
<evidence type="ECO:0000256" key="2">
    <source>
        <dbReference type="ARBA" id="ARBA00023315"/>
    </source>
</evidence>
<dbReference type="EMBL" id="JAAGLU010000031">
    <property type="protein sequence ID" value="NEC90344.1"/>
    <property type="molecule type" value="Genomic_DNA"/>
</dbReference>
<dbReference type="SUPFAM" id="SSF55729">
    <property type="entry name" value="Acyl-CoA N-acyltransferases (Nat)"/>
    <property type="match status" value="1"/>
</dbReference>